<reference evidence="2 3" key="1">
    <citation type="submission" date="2015-01" db="EMBL/GenBank/DDBJ databases">
        <title>Enhanced salinomycin production by adjusting the supply of polyketide extender units in Streptomyce albus DSM 41398.</title>
        <authorList>
            <person name="Lu C."/>
        </authorList>
    </citation>
    <scope>NUCLEOTIDE SEQUENCE [LARGE SCALE GENOMIC DNA]</scope>
    <source>
        <strain evidence="3">ATCC 21838 / DSM 41398 / FERM P-419 / JCM 4703 / NBRC 107858</strain>
    </source>
</reference>
<gene>
    <name evidence="2" type="ORF">SLNWT_1008</name>
</gene>
<dbReference type="AlphaFoldDB" id="A0A0B5EIU1"/>
<evidence type="ECO:0000256" key="1">
    <source>
        <dbReference type="SAM" id="MobiDB-lite"/>
    </source>
</evidence>
<name>A0A0B5EIU1_STRA4</name>
<proteinExistence type="predicted"/>
<feature type="region of interest" description="Disordered" evidence="1">
    <location>
        <begin position="1"/>
        <end position="50"/>
    </location>
</feature>
<dbReference type="KEGG" id="sals:SLNWT_1008"/>
<accession>A0A0B5EIU1</accession>
<evidence type="ECO:0000313" key="2">
    <source>
        <dbReference type="EMBL" id="AJE81384.1"/>
    </source>
</evidence>
<evidence type="ECO:0000313" key="3">
    <source>
        <dbReference type="Proteomes" id="UP000031523"/>
    </source>
</evidence>
<dbReference type="Proteomes" id="UP000031523">
    <property type="component" value="Chromosome"/>
</dbReference>
<protein>
    <submittedName>
        <fullName evidence="2">Uncharacterized protein</fullName>
    </submittedName>
</protein>
<feature type="compositionally biased region" description="Basic residues" evidence="1">
    <location>
        <begin position="10"/>
        <end position="23"/>
    </location>
</feature>
<keyword evidence="3" id="KW-1185">Reference proteome</keyword>
<dbReference type="EMBL" id="CP010519">
    <property type="protein sequence ID" value="AJE81384.1"/>
    <property type="molecule type" value="Genomic_DNA"/>
</dbReference>
<sequence length="50" mass="5444">MDQEHDLHCSRPRAPRPRSRPRAVRGPPFPAHAARGCPAAPSPCADRPGH</sequence>
<organism evidence="2 3">
    <name type="scientific">Streptomyces albus (strain ATCC 21838 / DSM 41398 / FERM P-419 / JCM 4703 / NBRC 107858)</name>
    <dbReference type="NCBI Taxonomy" id="1081613"/>
    <lineage>
        <taxon>Bacteria</taxon>
        <taxon>Bacillati</taxon>
        <taxon>Actinomycetota</taxon>
        <taxon>Actinomycetes</taxon>
        <taxon>Kitasatosporales</taxon>
        <taxon>Streptomycetaceae</taxon>
        <taxon>Streptomyces</taxon>
    </lineage>
</organism>